<evidence type="ECO:0000259" key="7">
    <source>
        <dbReference type="Pfam" id="PF07195"/>
    </source>
</evidence>
<dbReference type="InterPro" id="IPR040026">
    <property type="entry name" value="FliD"/>
</dbReference>
<reference evidence="8 9" key="1">
    <citation type="submission" date="2020-02" db="EMBL/GenBank/DDBJ databases">
        <title>Shewanella WXL01 sp. nov., a marine bacterium isolated from green algae in Luhuitou Fringing Reef (Northern South China Sea).</title>
        <authorList>
            <person name="Wang X."/>
        </authorList>
    </citation>
    <scope>NUCLEOTIDE SEQUENCE [LARGE SCALE GENOMIC DNA]</scope>
    <source>
        <strain evidence="8 9">MCCC 1A01895</strain>
    </source>
</reference>
<dbReference type="Pfam" id="PF07195">
    <property type="entry name" value="FliD_C"/>
    <property type="match status" value="1"/>
</dbReference>
<dbReference type="PANTHER" id="PTHR30288:SF0">
    <property type="entry name" value="FLAGELLAR HOOK-ASSOCIATED PROTEIN 2"/>
    <property type="match status" value="1"/>
</dbReference>
<proteinExistence type="inferred from homology"/>
<comment type="caution">
    <text evidence="8">The sequence shown here is derived from an EMBL/GenBank/DDBJ whole genome shotgun (WGS) entry which is preliminary data.</text>
</comment>
<comment type="function">
    <text evidence="5">Required for morphogenesis and for the elongation of the flagellar filament by facilitating polymerization of the flagellin monomers at the tip of growing filament. Forms a capping structure, which prevents flagellin subunits (transported through the central channel of the flagellum) from leaking out without polymerization at the distal end.</text>
</comment>
<evidence type="ECO:0000313" key="9">
    <source>
        <dbReference type="Proteomes" id="UP000811844"/>
    </source>
</evidence>
<dbReference type="RefSeq" id="WP_153660815.1">
    <property type="nucleotide sequence ID" value="NZ_JAAIKR010000001.1"/>
</dbReference>
<comment type="subcellular location">
    <subcellularLocation>
        <location evidence="5">Secreted</location>
    </subcellularLocation>
    <subcellularLocation>
        <location evidence="5">Bacterial flagellum</location>
    </subcellularLocation>
</comment>
<dbReference type="Pfam" id="PF02465">
    <property type="entry name" value="FliD_N"/>
    <property type="match status" value="1"/>
</dbReference>
<evidence type="ECO:0000256" key="2">
    <source>
        <dbReference type="ARBA" id="ARBA00011255"/>
    </source>
</evidence>
<dbReference type="Proteomes" id="UP000811844">
    <property type="component" value="Unassembled WGS sequence"/>
</dbReference>
<evidence type="ECO:0000259" key="6">
    <source>
        <dbReference type="Pfam" id="PF02465"/>
    </source>
</evidence>
<keyword evidence="9" id="KW-1185">Reference proteome</keyword>
<protein>
    <recommendedName>
        <fullName evidence="5">Flagellar hook-associated protein 2</fullName>
        <shortName evidence="5">HAP2</shortName>
    </recommendedName>
    <alternativeName>
        <fullName evidence="5">Flagellar cap protein</fullName>
    </alternativeName>
</protein>
<keyword evidence="8" id="KW-0966">Cell projection</keyword>
<keyword evidence="8" id="KW-0282">Flagellum</keyword>
<evidence type="ECO:0000256" key="4">
    <source>
        <dbReference type="ARBA" id="ARBA00023143"/>
    </source>
</evidence>
<sequence length="455" mass="48306">MALTSTGIGSGLDITNIVKVLVDSEKTPKEARFNQTESTIKAKVSAIGTLKSNLSSFQDALEKLKDGASLNQRTVSTGDSEYVSATASKDAQSGTYNIEVEQLAKPHKVGGTFTSDGSQTVGGGRIDLNVGSESFGVDIDATDSLDAIAKKVNDSTDNPGVTATVITSDSGSRLVFSSDTTGTDSQISINATDSAGTGLSDMFNGGNLTEIQAAQNSIVHIDGQKVTSQTNTVSGAITGVTLDLTKADINESSTLSITLDEEGVKENVQGFVDSYNTLMDSMKKLSSYDADKNESAALQGDSIIRSLEGQLRGIISTRVDNDDGSSSALYDIGIKTDRYGKLSIDDDKLDKTIANDMGHVESLFSSDKTGVAVRLDDLANTYVKTGGVIAGRENTYTRETSRLEDQRETFALRMEQLESRLTKQYNAMDLVVANLNQQSSGLMDRINSLPGVIKQ</sequence>
<dbReference type="Pfam" id="PF07196">
    <property type="entry name" value="Flagellin_IN"/>
    <property type="match status" value="1"/>
</dbReference>
<comment type="subunit">
    <text evidence="2 5">Homopentamer.</text>
</comment>
<keyword evidence="8" id="KW-0969">Cilium</keyword>
<keyword evidence="4 5" id="KW-0975">Bacterial flagellum</keyword>
<name>A0ABS5HYB1_9GAMM</name>
<comment type="similarity">
    <text evidence="1 5">Belongs to the FliD family.</text>
</comment>
<dbReference type="PANTHER" id="PTHR30288">
    <property type="entry name" value="FLAGELLAR CAP/ASSEMBLY PROTEIN FLID"/>
    <property type="match status" value="1"/>
</dbReference>
<evidence type="ECO:0000256" key="3">
    <source>
        <dbReference type="ARBA" id="ARBA00023054"/>
    </source>
</evidence>
<gene>
    <name evidence="8" type="primary">fliD</name>
    <name evidence="8" type="ORF">G3R48_01990</name>
</gene>
<feature type="domain" description="Flagellar hook-associated protein 2 C-terminal" evidence="7">
    <location>
        <begin position="214"/>
        <end position="437"/>
    </location>
</feature>
<feature type="domain" description="Flagellar hook-associated protein 2 N-terminal" evidence="6">
    <location>
        <begin position="10"/>
        <end position="107"/>
    </location>
</feature>
<accession>A0ABS5HYB1</accession>
<keyword evidence="3" id="KW-0175">Coiled coil</keyword>
<dbReference type="EMBL" id="JAAIKR010000001">
    <property type="protein sequence ID" value="MBR9726761.1"/>
    <property type="molecule type" value="Genomic_DNA"/>
</dbReference>
<organism evidence="8 9">
    <name type="scientific">Shewanella intestini</name>
    <dbReference type="NCBI Taxonomy" id="2017544"/>
    <lineage>
        <taxon>Bacteria</taxon>
        <taxon>Pseudomonadati</taxon>
        <taxon>Pseudomonadota</taxon>
        <taxon>Gammaproteobacteria</taxon>
        <taxon>Alteromonadales</taxon>
        <taxon>Shewanellaceae</taxon>
        <taxon>Shewanella</taxon>
    </lineage>
</organism>
<evidence type="ECO:0000313" key="8">
    <source>
        <dbReference type="EMBL" id="MBR9726761.1"/>
    </source>
</evidence>
<evidence type="ECO:0000256" key="1">
    <source>
        <dbReference type="ARBA" id="ARBA00009764"/>
    </source>
</evidence>
<dbReference type="InterPro" id="IPR010809">
    <property type="entry name" value="FliD_C"/>
</dbReference>
<dbReference type="InterPro" id="IPR003481">
    <property type="entry name" value="FliD_N"/>
</dbReference>
<keyword evidence="5" id="KW-0964">Secreted</keyword>
<evidence type="ECO:0000256" key="5">
    <source>
        <dbReference type="RuleBase" id="RU362066"/>
    </source>
</evidence>
<dbReference type="InterPro" id="IPR010810">
    <property type="entry name" value="Flagellin_hook_IN_motif"/>
</dbReference>